<accession>A0A1Z4JAF1</accession>
<feature type="transmembrane region" description="Helical" evidence="1">
    <location>
        <begin position="66"/>
        <end position="86"/>
    </location>
</feature>
<gene>
    <name evidence="2" type="ORF">NIES2135_05110</name>
</gene>
<keyword evidence="3" id="KW-1185">Reference proteome</keyword>
<proteinExistence type="predicted"/>
<name>A0A1Z4JAF1_LEPBY</name>
<evidence type="ECO:0000313" key="2">
    <source>
        <dbReference type="EMBL" id="BAY53701.1"/>
    </source>
</evidence>
<keyword evidence="1" id="KW-1133">Transmembrane helix</keyword>
<organism evidence="2 3">
    <name type="scientific">Leptolyngbya boryana NIES-2135</name>
    <dbReference type="NCBI Taxonomy" id="1973484"/>
    <lineage>
        <taxon>Bacteria</taxon>
        <taxon>Bacillati</taxon>
        <taxon>Cyanobacteriota</taxon>
        <taxon>Cyanophyceae</taxon>
        <taxon>Leptolyngbyales</taxon>
        <taxon>Leptolyngbyaceae</taxon>
        <taxon>Leptolyngbya group</taxon>
        <taxon>Leptolyngbya</taxon>
    </lineage>
</organism>
<keyword evidence="1" id="KW-0812">Transmembrane</keyword>
<keyword evidence="1" id="KW-0472">Membrane</keyword>
<protein>
    <submittedName>
        <fullName evidence="2">Uncharacterized protein</fullName>
    </submittedName>
</protein>
<dbReference type="AlphaFoldDB" id="A0A1Z4JAF1"/>
<dbReference type="EMBL" id="AP018203">
    <property type="protein sequence ID" value="BAY53701.1"/>
    <property type="molecule type" value="Genomic_DNA"/>
</dbReference>
<reference evidence="2 3" key="1">
    <citation type="submission" date="2017-06" db="EMBL/GenBank/DDBJ databases">
        <title>Genome sequencing of cyanobaciteial culture collection at National Institute for Environmental Studies (NIES).</title>
        <authorList>
            <person name="Hirose Y."/>
            <person name="Shimura Y."/>
            <person name="Fujisawa T."/>
            <person name="Nakamura Y."/>
            <person name="Kawachi M."/>
        </authorList>
    </citation>
    <scope>NUCLEOTIDE SEQUENCE [LARGE SCALE GENOMIC DNA]</scope>
    <source>
        <strain evidence="2 3">NIES-2135</strain>
    </source>
</reference>
<sequence length="94" mass="10181">MKIKEAVTAEQDMEPPLKFTLAPEGGNFSMSDFKAFHQKGNPNTSISLVEVSPTTQVYSSPVAVELVKQGGMLAALAFICVFVYLLTKLIEASK</sequence>
<dbReference type="Proteomes" id="UP000217895">
    <property type="component" value="Chromosome"/>
</dbReference>
<evidence type="ECO:0000256" key="1">
    <source>
        <dbReference type="SAM" id="Phobius"/>
    </source>
</evidence>
<evidence type="ECO:0000313" key="3">
    <source>
        <dbReference type="Proteomes" id="UP000217895"/>
    </source>
</evidence>